<evidence type="ECO:0000259" key="2">
    <source>
        <dbReference type="Pfam" id="PF25319"/>
    </source>
</evidence>
<sequence>MHSLFERWYVFRSRTRILIWGLISGCVLMTAYFMLARPAIRHVSQLEMKREHTAAVVKMLWASEAHRGLAEGKPDSSARQAFSPLDFQRQGTRLVRWLPSAKGGELSLEADWIQVPALFDAIAQRGMGVMTFSVEPGEARLKLIVQVESLHAN</sequence>
<gene>
    <name evidence="3" type="ORF">HU722_26490</name>
</gene>
<comment type="caution">
    <text evidence="3">The sequence shown here is derived from an EMBL/GenBank/DDBJ whole genome shotgun (WGS) entry which is preliminary data.</text>
</comment>
<reference evidence="3" key="1">
    <citation type="journal article" date="2020" name="Microorganisms">
        <title>Reliable Identification of Environmental Pseudomonas Isolates Using the rpoD Gene.</title>
        <authorList>
            <consortium name="The Broad Institute Genome Sequencing Platform"/>
            <person name="Girard L."/>
            <person name="Lood C."/>
            <person name="Rokni-Zadeh H."/>
            <person name="van Noort V."/>
            <person name="Lavigne R."/>
            <person name="De Mot R."/>
        </authorList>
    </citation>
    <scope>NUCLEOTIDE SEQUENCE [LARGE SCALE GENOMIC DNA]</scope>
    <source>
        <strain evidence="3">SWRI145</strain>
    </source>
</reference>
<keyword evidence="1" id="KW-1133">Transmembrane helix</keyword>
<feature type="domain" description="DNA utilization protein HofO C-terminal" evidence="2">
    <location>
        <begin position="82"/>
        <end position="150"/>
    </location>
</feature>
<accession>A0A8H9YVV1</accession>
<keyword evidence="1" id="KW-0812">Transmembrane</keyword>
<proteinExistence type="predicted"/>
<dbReference type="Pfam" id="PF25319">
    <property type="entry name" value="HofO"/>
    <property type="match status" value="1"/>
</dbReference>
<dbReference type="AlphaFoldDB" id="A0A8H9YVV1"/>
<feature type="transmembrane region" description="Helical" evidence="1">
    <location>
        <begin position="17"/>
        <end position="40"/>
    </location>
</feature>
<evidence type="ECO:0000313" key="3">
    <source>
        <dbReference type="EMBL" id="MBC3295079.1"/>
    </source>
</evidence>
<dbReference type="EMBL" id="JABWQF010000018">
    <property type="protein sequence ID" value="MBC3295079.1"/>
    <property type="molecule type" value="Genomic_DNA"/>
</dbReference>
<protein>
    <recommendedName>
        <fullName evidence="2">DNA utilization protein HofO C-terminal domain-containing protein</fullName>
    </recommendedName>
</protein>
<evidence type="ECO:0000256" key="1">
    <source>
        <dbReference type="SAM" id="Phobius"/>
    </source>
</evidence>
<dbReference type="InterPro" id="IPR057522">
    <property type="entry name" value="HofO_C"/>
</dbReference>
<name>A0A8H9YVV1_9PSED</name>
<keyword evidence="1" id="KW-0472">Membrane</keyword>
<organism evidence="3">
    <name type="scientific">Pseudomonas tritici</name>
    <dbReference type="NCBI Taxonomy" id="2745518"/>
    <lineage>
        <taxon>Bacteria</taxon>
        <taxon>Pseudomonadati</taxon>
        <taxon>Pseudomonadota</taxon>
        <taxon>Gammaproteobacteria</taxon>
        <taxon>Pseudomonadales</taxon>
        <taxon>Pseudomonadaceae</taxon>
        <taxon>Pseudomonas</taxon>
    </lineage>
</organism>